<dbReference type="SMART" id="SM00165">
    <property type="entry name" value="UBA"/>
    <property type="match status" value="1"/>
</dbReference>
<proteinExistence type="predicted"/>
<dbReference type="InterPro" id="IPR029071">
    <property type="entry name" value="Ubiquitin-like_domsf"/>
</dbReference>
<evidence type="ECO:0000259" key="2">
    <source>
        <dbReference type="PROSITE" id="PS50053"/>
    </source>
</evidence>
<dbReference type="OrthoDB" id="419317at2759"/>
<accession>A0A1J4JDM6</accession>
<protein>
    <recommendedName>
        <fullName evidence="5">UBA/TS-N domain containing protein</fullName>
    </recommendedName>
</protein>
<dbReference type="SUPFAM" id="SSF46934">
    <property type="entry name" value="UBA-like"/>
    <property type="match status" value="1"/>
</dbReference>
<dbReference type="Gene3D" id="3.10.20.90">
    <property type="entry name" value="Phosphatidylinositol 3-kinase Catalytic Subunit, Chain A, domain 1"/>
    <property type="match status" value="1"/>
</dbReference>
<reference evidence="3" key="1">
    <citation type="submission" date="2016-10" db="EMBL/GenBank/DDBJ databases">
        <authorList>
            <person name="Benchimol M."/>
            <person name="Almeida L.G."/>
            <person name="Vasconcelos A.T."/>
            <person name="Perreira-Neves A."/>
            <person name="Rosa I.A."/>
            <person name="Tasca T."/>
            <person name="Bogo M.R."/>
            <person name="de Souza W."/>
        </authorList>
    </citation>
    <scope>NUCLEOTIDE SEQUENCE [LARGE SCALE GENOMIC DNA]</scope>
    <source>
        <strain evidence="3">K</strain>
    </source>
</reference>
<dbReference type="VEuPathDB" id="TrichDB:TRFO_10423"/>
<evidence type="ECO:0000313" key="4">
    <source>
        <dbReference type="Proteomes" id="UP000179807"/>
    </source>
</evidence>
<dbReference type="PROSITE" id="PS50053">
    <property type="entry name" value="UBIQUITIN_2"/>
    <property type="match status" value="1"/>
</dbReference>
<evidence type="ECO:0008006" key="5">
    <source>
        <dbReference type="Google" id="ProtNLM"/>
    </source>
</evidence>
<dbReference type="CDD" id="cd17039">
    <property type="entry name" value="Ubl_ubiquitin_like"/>
    <property type="match status" value="1"/>
</dbReference>
<dbReference type="PROSITE" id="PS50030">
    <property type="entry name" value="UBA"/>
    <property type="match status" value="1"/>
</dbReference>
<dbReference type="Proteomes" id="UP000179807">
    <property type="component" value="Unassembled WGS sequence"/>
</dbReference>
<sequence length="248" mass="28229">MLSLTFRMISGHEVKMNVDPSLTIEKVKEQLVRTIRGGPRKMKCPFTTQQHYLVFQSRILKDSQIISEVGLEPTSIIYIQPKARQSSPNVKRFHKRTDVETLSPSFAPPPNRSHLNPSTFEENVNKLLEFGYSREDCEKALSSAFNDPFLAAEYLANYGGRTPPTFPTSQVPINEPPFVYEGDSNFEKVQPRDISEFELNQLSDFQNIEDPETGEVKHFDLATIIQVYKMMGCDPHSAYNCLISMTSD</sequence>
<dbReference type="Pfam" id="PF00627">
    <property type="entry name" value="UBA"/>
    <property type="match status" value="1"/>
</dbReference>
<feature type="domain" description="Ubiquitin-like" evidence="2">
    <location>
        <begin position="2"/>
        <end position="86"/>
    </location>
</feature>
<dbReference type="SUPFAM" id="SSF54236">
    <property type="entry name" value="Ubiquitin-like"/>
    <property type="match status" value="1"/>
</dbReference>
<feature type="domain" description="UBA" evidence="1">
    <location>
        <begin position="118"/>
        <end position="158"/>
    </location>
</feature>
<comment type="caution">
    <text evidence="3">The sequence shown here is derived from an EMBL/GenBank/DDBJ whole genome shotgun (WGS) entry which is preliminary data.</text>
</comment>
<keyword evidence="4" id="KW-1185">Reference proteome</keyword>
<gene>
    <name evidence="3" type="ORF">TRFO_10423</name>
</gene>
<dbReference type="AlphaFoldDB" id="A0A1J4JDM6"/>
<dbReference type="RefSeq" id="XP_068348678.1">
    <property type="nucleotide sequence ID" value="XM_068495448.1"/>
</dbReference>
<evidence type="ECO:0000259" key="1">
    <source>
        <dbReference type="PROSITE" id="PS50030"/>
    </source>
</evidence>
<name>A0A1J4JDM6_9EUKA</name>
<dbReference type="InterPro" id="IPR009060">
    <property type="entry name" value="UBA-like_sf"/>
</dbReference>
<dbReference type="Pfam" id="PF00240">
    <property type="entry name" value="ubiquitin"/>
    <property type="match status" value="1"/>
</dbReference>
<organism evidence="3 4">
    <name type="scientific">Tritrichomonas foetus</name>
    <dbReference type="NCBI Taxonomy" id="1144522"/>
    <lineage>
        <taxon>Eukaryota</taxon>
        <taxon>Metamonada</taxon>
        <taxon>Parabasalia</taxon>
        <taxon>Tritrichomonadida</taxon>
        <taxon>Tritrichomonadidae</taxon>
        <taxon>Tritrichomonas</taxon>
    </lineage>
</organism>
<dbReference type="InterPro" id="IPR000626">
    <property type="entry name" value="Ubiquitin-like_dom"/>
</dbReference>
<dbReference type="InterPro" id="IPR015940">
    <property type="entry name" value="UBA"/>
</dbReference>
<dbReference type="Gene3D" id="1.10.8.10">
    <property type="entry name" value="DNA helicase RuvA subunit, C-terminal domain"/>
    <property type="match status" value="1"/>
</dbReference>
<dbReference type="GeneID" id="94830152"/>
<evidence type="ECO:0000313" key="3">
    <source>
        <dbReference type="EMBL" id="OHS95541.1"/>
    </source>
</evidence>
<dbReference type="EMBL" id="MLAK01001237">
    <property type="protein sequence ID" value="OHS95541.1"/>
    <property type="molecule type" value="Genomic_DNA"/>
</dbReference>